<dbReference type="EMBL" id="ML121583">
    <property type="protein sequence ID" value="RPB19783.1"/>
    <property type="molecule type" value="Genomic_DNA"/>
</dbReference>
<organism evidence="1 2">
    <name type="scientific">Terfezia boudieri ATCC MYA-4762</name>
    <dbReference type="NCBI Taxonomy" id="1051890"/>
    <lineage>
        <taxon>Eukaryota</taxon>
        <taxon>Fungi</taxon>
        <taxon>Dikarya</taxon>
        <taxon>Ascomycota</taxon>
        <taxon>Pezizomycotina</taxon>
        <taxon>Pezizomycetes</taxon>
        <taxon>Pezizales</taxon>
        <taxon>Pezizaceae</taxon>
        <taxon>Terfezia</taxon>
    </lineage>
</organism>
<dbReference type="InParanoid" id="A0A3N4LA98"/>
<keyword evidence="2" id="KW-1185">Reference proteome</keyword>
<gene>
    <name evidence="1" type="ORF">L211DRAFT_590035</name>
</gene>
<dbReference type="Proteomes" id="UP000267821">
    <property type="component" value="Unassembled WGS sequence"/>
</dbReference>
<sequence length="80" mass="8850">MTVLIQMKRSCVLRARTFSLVLLCRLLTYLSPLSPLLLAPRTLSLSLLCSTTVCPSFSLVNPSLFLLCSSTPCFWLPTTV</sequence>
<evidence type="ECO:0000313" key="1">
    <source>
        <dbReference type="EMBL" id="RPB19783.1"/>
    </source>
</evidence>
<accession>A0A3N4LA98</accession>
<reference evidence="1 2" key="1">
    <citation type="journal article" date="2018" name="Nat. Ecol. Evol.">
        <title>Pezizomycetes genomes reveal the molecular basis of ectomycorrhizal truffle lifestyle.</title>
        <authorList>
            <person name="Murat C."/>
            <person name="Payen T."/>
            <person name="Noel B."/>
            <person name="Kuo A."/>
            <person name="Morin E."/>
            <person name="Chen J."/>
            <person name="Kohler A."/>
            <person name="Krizsan K."/>
            <person name="Balestrini R."/>
            <person name="Da Silva C."/>
            <person name="Montanini B."/>
            <person name="Hainaut M."/>
            <person name="Levati E."/>
            <person name="Barry K.W."/>
            <person name="Belfiori B."/>
            <person name="Cichocki N."/>
            <person name="Clum A."/>
            <person name="Dockter R.B."/>
            <person name="Fauchery L."/>
            <person name="Guy J."/>
            <person name="Iotti M."/>
            <person name="Le Tacon F."/>
            <person name="Lindquist E.A."/>
            <person name="Lipzen A."/>
            <person name="Malagnac F."/>
            <person name="Mello A."/>
            <person name="Molinier V."/>
            <person name="Miyauchi S."/>
            <person name="Poulain J."/>
            <person name="Riccioni C."/>
            <person name="Rubini A."/>
            <person name="Sitrit Y."/>
            <person name="Splivallo R."/>
            <person name="Traeger S."/>
            <person name="Wang M."/>
            <person name="Zifcakova L."/>
            <person name="Wipf D."/>
            <person name="Zambonelli A."/>
            <person name="Paolocci F."/>
            <person name="Nowrousian M."/>
            <person name="Ottonello S."/>
            <person name="Baldrian P."/>
            <person name="Spatafora J.W."/>
            <person name="Henrissat B."/>
            <person name="Nagy L.G."/>
            <person name="Aury J.M."/>
            <person name="Wincker P."/>
            <person name="Grigoriev I.V."/>
            <person name="Bonfante P."/>
            <person name="Martin F.M."/>
        </authorList>
    </citation>
    <scope>NUCLEOTIDE SEQUENCE [LARGE SCALE GENOMIC DNA]</scope>
    <source>
        <strain evidence="1 2">ATCC MYA-4762</strain>
    </source>
</reference>
<proteinExistence type="predicted"/>
<dbReference type="AlphaFoldDB" id="A0A3N4LA98"/>
<protein>
    <submittedName>
        <fullName evidence="1">Uncharacterized protein</fullName>
    </submittedName>
</protein>
<name>A0A3N4LA98_9PEZI</name>
<evidence type="ECO:0000313" key="2">
    <source>
        <dbReference type="Proteomes" id="UP000267821"/>
    </source>
</evidence>